<dbReference type="Pfam" id="PF05893">
    <property type="entry name" value="LuxC"/>
    <property type="match status" value="1"/>
</dbReference>
<keyword evidence="1" id="KW-0521">NADP</keyword>
<dbReference type="EMBL" id="MSIF01000001">
    <property type="protein sequence ID" value="OLF14244.1"/>
    <property type="molecule type" value="Genomic_DNA"/>
</dbReference>
<dbReference type="SUPFAM" id="SSF53720">
    <property type="entry name" value="ALDH-like"/>
    <property type="match status" value="1"/>
</dbReference>
<name>A0A7Z1B047_9PSEU</name>
<dbReference type="InterPro" id="IPR016161">
    <property type="entry name" value="Ald_DH/histidinol_DH"/>
</dbReference>
<dbReference type="InterPro" id="IPR008670">
    <property type="entry name" value="CoA_reduct_LuxC"/>
</dbReference>
<evidence type="ECO:0000256" key="2">
    <source>
        <dbReference type="SAM" id="MobiDB-lite"/>
    </source>
</evidence>
<dbReference type="AlphaFoldDB" id="A0A7Z1B047"/>
<evidence type="ECO:0008006" key="5">
    <source>
        <dbReference type="Google" id="ProtNLM"/>
    </source>
</evidence>
<dbReference type="Proteomes" id="UP000185696">
    <property type="component" value="Unassembled WGS sequence"/>
</dbReference>
<evidence type="ECO:0000256" key="1">
    <source>
        <dbReference type="ARBA" id="ARBA00022857"/>
    </source>
</evidence>
<sequence>MSTLVERLCPDGPPTPAERVPPLVADSGLAVGDERVVDVLASLSQTWLGARARADHPELAALGFFLRPAQLTAMRAELTGSGDGVRRPVGLVLHHPPSNVDAVLGYAWALSALCGNRNIVRVSGRAGALTARILDDIATAFATADPVLARTQLFVGHPHDDEVTDALARSCDLRVIWGGDQAITDLRRAALPAHARDLVFPNRHSLAVVNAAAYLDAPGWQRARLAAGLCDDVLPFDQAACSSPRALVLVGAQPTATAAWRDLRGRIRAEVDGRDLRLDPAMAVEKRVRGYGLAADGVAGTVEFDGEVMTYLGVPDPARLPRDWLGAGVLAIARVDECGDLAALLTDRHQTLGHFGFGREELRALCRSLGSRRLDRVVPIGTALTFDRHWDGHDLLHEFTRHTTISGWVTDAQ</sequence>
<protein>
    <recommendedName>
        <fullName evidence="5">Long-chain-fatty-acyl-CoA reductase</fullName>
    </recommendedName>
</protein>
<feature type="region of interest" description="Disordered" evidence="2">
    <location>
        <begin position="1"/>
        <end position="20"/>
    </location>
</feature>
<evidence type="ECO:0000313" key="3">
    <source>
        <dbReference type="EMBL" id="OLF14244.1"/>
    </source>
</evidence>
<dbReference type="OrthoDB" id="580775at2"/>
<dbReference type="GO" id="GO:0008218">
    <property type="term" value="P:bioluminescence"/>
    <property type="evidence" value="ECO:0007669"/>
    <property type="project" value="InterPro"/>
</dbReference>
<dbReference type="RefSeq" id="WP_075131190.1">
    <property type="nucleotide sequence ID" value="NZ_MSIF01000001.1"/>
</dbReference>
<organism evidence="3 4">
    <name type="scientific">Actinophytocola xinjiangensis</name>
    <dbReference type="NCBI Taxonomy" id="485602"/>
    <lineage>
        <taxon>Bacteria</taxon>
        <taxon>Bacillati</taxon>
        <taxon>Actinomycetota</taxon>
        <taxon>Actinomycetes</taxon>
        <taxon>Pseudonocardiales</taxon>
        <taxon>Pseudonocardiaceae</taxon>
    </lineage>
</organism>
<comment type="caution">
    <text evidence="3">The sequence shown here is derived from an EMBL/GenBank/DDBJ whole genome shotgun (WGS) entry which is preliminary data.</text>
</comment>
<proteinExistence type="predicted"/>
<gene>
    <name evidence="3" type="ORF">BLA60_03675</name>
</gene>
<evidence type="ECO:0000313" key="4">
    <source>
        <dbReference type="Proteomes" id="UP000185696"/>
    </source>
</evidence>
<reference evidence="3 4" key="1">
    <citation type="submission" date="2016-12" db="EMBL/GenBank/DDBJ databases">
        <title>The draft genome sequence of Actinophytocola xinjiangensis.</title>
        <authorList>
            <person name="Wang W."/>
            <person name="Yuan L."/>
        </authorList>
    </citation>
    <scope>NUCLEOTIDE SEQUENCE [LARGE SCALE GENOMIC DNA]</scope>
    <source>
        <strain evidence="3 4">CGMCC 4.4663</strain>
    </source>
</reference>
<dbReference type="GO" id="GO:0003995">
    <property type="term" value="F:acyl-CoA dehydrogenase activity"/>
    <property type="evidence" value="ECO:0007669"/>
    <property type="project" value="InterPro"/>
</dbReference>
<keyword evidence="4" id="KW-1185">Reference proteome</keyword>
<accession>A0A7Z1B047</accession>